<evidence type="ECO:0000313" key="2">
    <source>
        <dbReference type="EMBL" id="KAH8981483.1"/>
    </source>
</evidence>
<feature type="region of interest" description="Disordered" evidence="1">
    <location>
        <begin position="113"/>
        <end position="159"/>
    </location>
</feature>
<feature type="region of interest" description="Disordered" evidence="1">
    <location>
        <begin position="41"/>
        <end position="94"/>
    </location>
</feature>
<accession>A0AAD4Q8J8</accession>
<dbReference type="AlphaFoldDB" id="A0AAD4Q8J8"/>
<name>A0AAD4Q8J8_9AGAM</name>
<feature type="compositionally biased region" description="Polar residues" evidence="1">
    <location>
        <begin position="56"/>
        <end position="72"/>
    </location>
</feature>
<keyword evidence="4" id="KW-1185">Reference proteome</keyword>
<proteinExistence type="predicted"/>
<protein>
    <submittedName>
        <fullName evidence="3">Uncharacterized protein</fullName>
    </submittedName>
</protein>
<dbReference type="EMBL" id="JAKELL010000021">
    <property type="protein sequence ID" value="KAH8992613.1"/>
    <property type="molecule type" value="Genomic_DNA"/>
</dbReference>
<organism evidence="3 4">
    <name type="scientific">Lactarius akahatsu</name>
    <dbReference type="NCBI Taxonomy" id="416441"/>
    <lineage>
        <taxon>Eukaryota</taxon>
        <taxon>Fungi</taxon>
        <taxon>Dikarya</taxon>
        <taxon>Basidiomycota</taxon>
        <taxon>Agaricomycotina</taxon>
        <taxon>Agaricomycetes</taxon>
        <taxon>Russulales</taxon>
        <taxon>Russulaceae</taxon>
        <taxon>Lactarius</taxon>
    </lineage>
</organism>
<reference evidence="3" key="1">
    <citation type="submission" date="2022-01" db="EMBL/GenBank/DDBJ databases">
        <title>Comparative genomics reveals a dynamic genome evolution in the ectomycorrhizal milk-cap (Lactarius) mushrooms.</title>
        <authorList>
            <consortium name="DOE Joint Genome Institute"/>
            <person name="Lebreton A."/>
            <person name="Tang N."/>
            <person name="Kuo A."/>
            <person name="LaButti K."/>
            <person name="Drula E."/>
            <person name="Barry K."/>
            <person name="Clum A."/>
            <person name="Lipzen A."/>
            <person name="Mousain D."/>
            <person name="Ng V."/>
            <person name="Wang R."/>
            <person name="Wang X."/>
            <person name="Dai Y."/>
            <person name="Henrissat B."/>
            <person name="Grigoriev I.V."/>
            <person name="Guerin-Laguette A."/>
            <person name="Yu F."/>
            <person name="Martin F.M."/>
        </authorList>
    </citation>
    <scope>NUCLEOTIDE SEQUENCE</scope>
    <source>
        <strain evidence="3">QP</strain>
    </source>
</reference>
<feature type="compositionally biased region" description="Basic residues" evidence="1">
    <location>
        <begin position="139"/>
        <end position="151"/>
    </location>
</feature>
<evidence type="ECO:0000313" key="4">
    <source>
        <dbReference type="Proteomes" id="UP001201163"/>
    </source>
</evidence>
<evidence type="ECO:0000256" key="1">
    <source>
        <dbReference type="SAM" id="MobiDB-lite"/>
    </source>
</evidence>
<evidence type="ECO:0000313" key="3">
    <source>
        <dbReference type="EMBL" id="KAH8992613.1"/>
    </source>
</evidence>
<comment type="caution">
    <text evidence="3">The sequence shown here is derived from an EMBL/GenBank/DDBJ whole genome shotgun (WGS) entry which is preliminary data.</text>
</comment>
<gene>
    <name evidence="2" type="ORF">EDB92DRAFT_186411</name>
    <name evidence="3" type="ORF">EDB92DRAFT_533895</name>
</gene>
<dbReference type="EMBL" id="JAKELL010000116">
    <property type="protein sequence ID" value="KAH8981483.1"/>
    <property type="molecule type" value="Genomic_DNA"/>
</dbReference>
<sequence>MHTTVPPLVSLISPSFFFLLPHTIHHSHAMMNNCDLTSNIVDTQHEPSRGTKRSHSSLSSQARPDCHTSSFTEAEGRSPRRMRMSESPTSSYGGSLAGLNIVVTEIQNTAAPRPQDLYESPAPPQSHPQPRTLPLSPQRRQHQPQQQRKRNQWGSPLRVHRPGKRTVYVQDVVFRLLVMSQFETK</sequence>
<dbReference type="Proteomes" id="UP001201163">
    <property type="component" value="Unassembled WGS sequence"/>
</dbReference>